<keyword evidence="5" id="KW-0503">Monooxygenase</keyword>
<comment type="caution">
    <text evidence="7">The sequence shown here is derived from an EMBL/GenBank/DDBJ whole genome shotgun (WGS) entry which is preliminary data.</text>
</comment>
<protein>
    <submittedName>
        <fullName evidence="7">NAD(P)-binding protein</fullName>
    </submittedName>
</protein>
<evidence type="ECO:0000256" key="3">
    <source>
        <dbReference type="ARBA" id="ARBA00022827"/>
    </source>
</evidence>
<reference evidence="7 8" key="1">
    <citation type="submission" date="2019-12" db="EMBL/GenBank/DDBJ databases">
        <title>Shinella kummerowiae sp. nov., a symbiotic bacterium isolated from root nodules of the herbal legume Kummerowia stipulacea.</title>
        <authorList>
            <person name="Gao J."/>
        </authorList>
    </citation>
    <scope>NUCLEOTIDE SEQUENCE [LARGE SCALE GENOMIC DNA]</scope>
    <source>
        <strain evidence="7 8">CCBAU 25048</strain>
    </source>
</reference>
<dbReference type="Gene3D" id="3.50.50.60">
    <property type="entry name" value="FAD/NAD(P)-binding domain"/>
    <property type="match status" value="1"/>
</dbReference>
<evidence type="ECO:0000256" key="5">
    <source>
        <dbReference type="ARBA" id="ARBA00023033"/>
    </source>
</evidence>
<evidence type="ECO:0000259" key="6">
    <source>
        <dbReference type="Pfam" id="PF01494"/>
    </source>
</evidence>
<keyword evidence="2" id="KW-0285">Flavoprotein</keyword>
<evidence type="ECO:0000256" key="1">
    <source>
        <dbReference type="ARBA" id="ARBA00001974"/>
    </source>
</evidence>
<evidence type="ECO:0000313" key="8">
    <source>
        <dbReference type="Proteomes" id="UP000435802"/>
    </source>
</evidence>
<name>A0A6N8S586_9HYPH</name>
<gene>
    <name evidence="7" type="ORF">GR138_01390</name>
</gene>
<proteinExistence type="predicted"/>
<dbReference type="InterPro" id="IPR050493">
    <property type="entry name" value="FAD-dep_Monooxygenase_BioMet"/>
</dbReference>
<dbReference type="InterPro" id="IPR002938">
    <property type="entry name" value="FAD-bd"/>
</dbReference>
<evidence type="ECO:0000256" key="2">
    <source>
        <dbReference type="ARBA" id="ARBA00022630"/>
    </source>
</evidence>
<keyword evidence="8" id="KW-1185">Reference proteome</keyword>
<dbReference type="PANTHER" id="PTHR13789:SF318">
    <property type="entry name" value="GERANYLGERANYL DIPHOSPHATE REDUCTASE"/>
    <property type="match status" value="1"/>
</dbReference>
<evidence type="ECO:0000313" key="7">
    <source>
        <dbReference type="EMBL" id="MXN43821.1"/>
    </source>
</evidence>
<accession>A0A6N8S586</accession>
<dbReference type="Pfam" id="PF01494">
    <property type="entry name" value="FAD_binding_3"/>
    <property type="match status" value="1"/>
</dbReference>
<dbReference type="AlphaFoldDB" id="A0A6N8S586"/>
<dbReference type="GO" id="GO:0004497">
    <property type="term" value="F:monooxygenase activity"/>
    <property type="evidence" value="ECO:0007669"/>
    <property type="project" value="UniProtKB-KW"/>
</dbReference>
<evidence type="ECO:0000256" key="4">
    <source>
        <dbReference type="ARBA" id="ARBA00023002"/>
    </source>
</evidence>
<dbReference type="InterPro" id="IPR036188">
    <property type="entry name" value="FAD/NAD-bd_sf"/>
</dbReference>
<comment type="cofactor">
    <cofactor evidence="1">
        <name>FAD</name>
        <dbReference type="ChEBI" id="CHEBI:57692"/>
    </cofactor>
</comment>
<dbReference type="RefSeq" id="WP_160856819.1">
    <property type="nucleotide sequence ID" value="NZ_WUMK01000001.1"/>
</dbReference>
<dbReference type="GO" id="GO:0071949">
    <property type="term" value="F:FAD binding"/>
    <property type="evidence" value="ECO:0007669"/>
    <property type="project" value="InterPro"/>
</dbReference>
<dbReference type="EMBL" id="WUMK01000001">
    <property type="protein sequence ID" value="MXN43821.1"/>
    <property type="molecule type" value="Genomic_DNA"/>
</dbReference>
<sequence length="414" mass="44080">MKPLDIGIAGAGPAGLAAALFLARAGHRVDLIERFDQPSPVGSGLLMQPTGLTVLDALGLSRAIHALGNRIDRLHGADARSGRTVLDVRYDALAGGRYGLAVHRAALFSTLHDAVVAEGLPIRTGITLAKAETRQARTALHDPDGEIVGDYDLVIDATGARSQLAAASVVAPKVTELPWGAFWATLDCDGIAHDGRALVQRYDAAKVMIGILPVGRAHPGEGRKAAFFWSLKTADADTVKRAGLERWKADITGHWPETAPFLAQITDWEQLTLARYAHRTTLPPYADGIAFIGDSAHSTSPQLGQGANMALLDAATLAHALSSAASVEEALAAYAAARRRHVRLFQLLSYVFTPFYQSDSRSIAWLRDRLVATVAKIPPAPQILAAIVSGTLADPFTPAGLQECRWPETALREA</sequence>
<keyword evidence="3" id="KW-0274">FAD</keyword>
<dbReference type="SUPFAM" id="SSF51905">
    <property type="entry name" value="FAD/NAD(P)-binding domain"/>
    <property type="match status" value="1"/>
</dbReference>
<dbReference type="PANTHER" id="PTHR13789">
    <property type="entry name" value="MONOOXYGENASE"/>
    <property type="match status" value="1"/>
</dbReference>
<dbReference type="OrthoDB" id="5499180at2"/>
<keyword evidence="4" id="KW-0560">Oxidoreductase</keyword>
<dbReference type="PRINTS" id="PR00420">
    <property type="entry name" value="RNGMNOXGNASE"/>
</dbReference>
<dbReference type="Proteomes" id="UP000435802">
    <property type="component" value="Unassembled WGS sequence"/>
</dbReference>
<organism evidence="7 8">
    <name type="scientific">Shinella kummerowiae</name>
    <dbReference type="NCBI Taxonomy" id="417745"/>
    <lineage>
        <taxon>Bacteria</taxon>
        <taxon>Pseudomonadati</taxon>
        <taxon>Pseudomonadota</taxon>
        <taxon>Alphaproteobacteria</taxon>
        <taxon>Hyphomicrobiales</taxon>
        <taxon>Rhizobiaceae</taxon>
        <taxon>Shinella</taxon>
    </lineage>
</organism>
<feature type="domain" description="FAD-binding" evidence="6">
    <location>
        <begin position="5"/>
        <end position="343"/>
    </location>
</feature>